<protein>
    <submittedName>
        <fullName evidence="2">Selenophosphate synthase</fullName>
    </submittedName>
</protein>
<dbReference type="RefSeq" id="WP_212690273.1">
    <property type="nucleotide sequence ID" value="NZ_CP058561.1"/>
</dbReference>
<dbReference type="KEGG" id="vgu:HYG85_14435"/>
<dbReference type="Proteomes" id="UP000677305">
    <property type="component" value="Chromosome"/>
</dbReference>
<feature type="domain" description="PurM-like N-terminal" evidence="1">
    <location>
        <begin position="9"/>
        <end position="117"/>
    </location>
</feature>
<evidence type="ECO:0000313" key="2">
    <source>
        <dbReference type="EMBL" id="QUH30048.1"/>
    </source>
</evidence>
<organism evidence="2 3">
    <name type="scientific">Vallitalea guaymasensis</name>
    <dbReference type="NCBI Taxonomy" id="1185412"/>
    <lineage>
        <taxon>Bacteria</taxon>
        <taxon>Bacillati</taxon>
        <taxon>Bacillota</taxon>
        <taxon>Clostridia</taxon>
        <taxon>Lachnospirales</taxon>
        <taxon>Vallitaleaceae</taxon>
        <taxon>Vallitalea</taxon>
    </lineage>
</organism>
<dbReference type="EMBL" id="CP058561">
    <property type="protein sequence ID" value="QUH30048.1"/>
    <property type="molecule type" value="Genomic_DNA"/>
</dbReference>
<dbReference type="SUPFAM" id="SSF55326">
    <property type="entry name" value="PurM N-terminal domain-like"/>
    <property type="match status" value="1"/>
</dbReference>
<gene>
    <name evidence="2" type="ORF">HYG85_14435</name>
</gene>
<evidence type="ECO:0000259" key="1">
    <source>
        <dbReference type="Pfam" id="PF00586"/>
    </source>
</evidence>
<dbReference type="AlphaFoldDB" id="A0A8J8MBV8"/>
<reference evidence="2 3" key="1">
    <citation type="submission" date="2020-07" db="EMBL/GenBank/DDBJ databases">
        <title>Vallitalea guaymasensis genome.</title>
        <authorList>
            <person name="Postec A."/>
        </authorList>
    </citation>
    <scope>NUCLEOTIDE SEQUENCE [LARGE SCALE GENOMIC DNA]</scope>
    <source>
        <strain evidence="2 3">Ra1766G1</strain>
    </source>
</reference>
<dbReference type="InterPro" id="IPR016188">
    <property type="entry name" value="PurM-like_N"/>
</dbReference>
<dbReference type="InterPro" id="IPR036921">
    <property type="entry name" value="PurM-like_N_sf"/>
</dbReference>
<name>A0A8J8MBV8_9FIRM</name>
<evidence type="ECO:0000313" key="3">
    <source>
        <dbReference type="Proteomes" id="UP000677305"/>
    </source>
</evidence>
<dbReference type="Gene3D" id="3.30.1330.10">
    <property type="entry name" value="PurM-like, N-terminal domain"/>
    <property type="match status" value="1"/>
</dbReference>
<keyword evidence="3" id="KW-1185">Reference proteome</keyword>
<accession>A0A8J8MBV8</accession>
<sequence>MIEKFRDITILRLGDKDILTVACDSCGGIGNKENDVIKVDPYVTGYYTAVVSLSETIALGAEPITVVNTFAVEMNDTGRRIMDGINDALDKIGLDKESVVTGSTEENIPVTVTGIGLTVIGKVNTDIWNFPKAEEGNLAVAVGIPKVGNEVVGDKGEIMTLDILKKIKSLEFIKDVLPVGSKGIAYEASEMARTGNLEFKVYEDVCVDVNKSGGPATCAVLAMDIGYLDELKQMVDIPVNVVGEFI</sequence>
<dbReference type="Pfam" id="PF00586">
    <property type="entry name" value="AIRS"/>
    <property type="match status" value="1"/>
</dbReference>
<proteinExistence type="predicted"/>